<dbReference type="EMBL" id="CP002083">
    <property type="protein sequence ID" value="ADJ23357.1"/>
    <property type="molecule type" value="Genomic_DNA"/>
</dbReference>
<sequence length="238" mass="25639">MSALATITQTPVAITPMEMLNSAITRGDSLDKLERLMDLNDRWEKAQAKKAFIEAKAAFKASAPVITKDKTNNQYNSRYASIGSVVNAVNEALSKHGLDADWQFDQSNGIRVTCILTHVAGHSESVSLVGTPDTSGAKNPLQQIKSTLTYLKLATFEAVTGIATKEGNRDDDGNASGVVSFISDEQVEELTALITETKTDIAKFLEIGKVESLSDITTADFGKAKALLLSKKKKDVSK</sequence>
<name>D8JQ31_HYPDA</name>
<gene>
    <name evidence="1" type="ordered locus">Hden_0125</name>
    <name evidence="2" type="ordered locus">Hden_1545</name>
</gene>
<evidence type="ECO:0000313" key="2">
    <source>
        <dbReference type="EMBL" id="ADJ23357.1"/>
    </source>
</evidence>
<dbReference type="EMBL" id="CP002083">
    <property type="protein sequence ID" value="ADJ21952.1"/>
    <property type="molecule type" value="Genomic_DNA"/>
</dbReference>
<dbReference type="STRING" id="582899.Hden_0125"/>
<dbReference type="KEGG" id="hdn:Hden_0125"/>
<evidence type="ECO:0000313" key="3">
    <source>
        <dbReference type="Proteomes" id="UP000002033"/>
    </source>
</evidence>
<reference evidence="3" key="2">
    <citation type="journal article" date="2011" name="J. Bacteriol.">
        <title>Genome sequences of eight morphologically diverse alphaproteobacteria.</title>
        <authorList>
            <consortium name="US DOE Joint Genome Institute"/>
            <person name="Brown P.J."/>
            <person name="Kysela D.T."/>
            <person name="Buechlein A."/>
            <person name="Hemmerich C."/>
            <person name="Brun Y.V."/>
        </authorList>
    </citation>
    <scope>NUCLEOTIDE SEQUENCE [LARGE SCALE GENOMIC DNA]</scope>
    <source>
        <strain evidence="3">ATCC 51888 / DSM 1869 / NCIB 11706 / TK 0415</strain>
    </source>
</reference>
<proteinExistence type="predicted"/>
<dbReference type="InterPro" id="IPR007499">
    <property type="entry name" value="ERF_bacteria_virus"/>
</dbReference>
<evidence type="ECO:0000313" key="1">
    <source>
        <dbReference type="EMBL" id="ADJ21952.1"/>
    </source>
</evidence>
<dbReference type="OrthoDB" id="7856237at2"/>
<accession>D8JQ31</accession>
<keyword evidence="3" id="KW-1185">Reference proteome</keyword>
<dbReference type="Pfam" id="PF04404">
    <property type="entry name" value="ERF"/>
    <property type="match status" value="1"/>
</dbReference>
<organism evidence="1 3">
    <name type="scientific">Hyphomicrobium denitrificans (strain ATCC 51888 / DSM 1869 / NCIMB 11706 / TK 0415)</name>
    <dbReference type="NCBI Taxonomy" id="582899"/>
    <lineage>
        <taxon>Bacteria</taxon>
        <taxon>Pseudomonadati</taxon>
        <taxon>Pseudomonadota</taxon>
        <taxon>Alphaproteobacteria</taxon>
        <taxon>Hyphomicrobiales</taxon>
        <taxon>Hyphomicrobiaceae</taxon>
        <taxon>Hyphomicrobium</taxon>
    </lineage>
</organism>
<dbReference type="eggNOG" id="ENOG5032GT6">
    <property type="taxonomic scope" value="Bacteria"/>
</dbReference>
<reference evidence="1" key="1">
    <citation type="submission" date="2010-06" db="EMBL/GenBank/DDBJ databases">
        <title>Complete sequence of Hyphomicrobium denitrificans ATCC 51888.</title>
        <authorList>
            <consortium name="US DOE Joint Genome Institute"/>
            <person name="Lucas S."/>
            <person name="Copeland A."/>
            <person name="Lapidus A."/>
            <person name="Cheng J.-F."/>
            <person name="Bruce D."/>
            <person name="Goodwin L."/>
            <person name="Pitluck S."/>
            <person name="Held B."/>
            <person name="Detter J.C."/>
            <person name="Han C."/>
            <person name="Tapia R."/>
            <person name="Land M."/>
            <person name="Hauser L."/>
            <person name="Kyrpides N."/>
            <person name="Ivanova N."/>
            <person name="Brown P.J.B."/>
            <person name="Brun Y.V."/>
            <person name="Woyke T."/>
        </authorList>
    </citation>
    <scope>NUCLEOTIDE SEQUENCE</scope>
    <source>
        <strain evidence="1">ATCC 51888</strain>
    </source>
</reference>
<dbReference type="RefSeq" id="WP_013214171.1">
    <property type="nucleotide sequence ID" value="NC_014313.1"/>
</dbReference>
<dbReference type="Proteomes" id="UP000002033">
    <property type="component" value="Chromosome"/>
</dbReference>
<dbReference type="HOGENOM" id="CLU_085680_1_1_5"/>
<protein>
    <submittedName>
        <fullName evidence="1">ERF family protein</fullName>
    </submittedName>
</protein>
<dbReference type="AlphaFoldDB" id="D8JQ31"/>
<dbReference type="KEGG" id="hdn:Hden_1545"/>